<dbReference type="PANTHER" id="PTHR43252">
    <property type="entry name" value="TRANSCRIPTIONAL REGULATOR YQJI"/>
    <property type="match status" value="1"/>
</dbReference>
<accession>A0A8J7WHZ8</accession>
<reference evidence="3" key="1">
    <citation type="submission" date="2021-04" db="EMBL/GenBank/DDBJ databases">
        <title>Genome based classification of Actinospica acidithermotolerans sp. nov., an actinobacterium isolated from an Indonesian hot spring.</title>
        <authorList>
            <person name="Kusuma A.B."/>
            <person name="Putra K.E."/>
            <person name="Nafisah S."/>
            <person name="Loh J."/>
            <person name="Nouioui I."/>
            <person name="Goodfellow M."/>
        </authorList>
    </citation>
    <scope>NUCLEOTIDE SEQUENCE</scope>
    <source>
        <strain evidence="3">DSM 45618</strain>
    </source>
</reference>
<dbReference type="Gene3D" id="1.10.10.10">
    <property type="entry name" value="Winged helix-like DNA-binding domain superfamily/Winged helix DNA-binding domain"/>
    <property type="match status" value="1"/>
</dbReference>
<feature type="compositionally biased region" description="Basic residues" evidence="1">
    <location>
        <begin position="91"/>
        <end position="100"/>
    </location>
</feature>
<dbReference type="CDD" id="cd00090">
    <property type="entry name" value="HTH_ARSR"/>
    <property type="match status" value="1"/>
</dbReference>
<protein>
    <submittedName>
        <fullName evidence="3">Helix-turn-helix transcriptional regulator</fullName>
    </submittedName>
</protein>
<evidence type="ECO:0000313" key="3">
    <source>
        <dbReference type="EMBL" id="MBS2961668.1"/>
    </source>
</evidence>
<organism evidence="3 4">
    <name type="scientific">Actinocrinis puniceicyclus</name>
    <dbReference type="NCBI Taxonomy" id="977794"/>
    <lineage>
        <taxon>Bacteria</taxon>
        <taxon>Bacillati</taxon>
        <taxon>Actinomycetota</taxon>
        <taxon>Actinomycetes</taxon>
        <taxon>Catenulisporales</taxon>
        <taxon>Actinospicaceae</taxon>
        <taxon>Actinocrinis</taxon>
    </lineage>
</organism>
<gene>
    <name evidence="3" type="ORF">KGA66_01320</name>
</gene>
<evidence type="ECO:0000259" key="2">
    <source>
        <dbReference type="Pfam" id="PF03551"/>
    </source>
</evidence>
<name>A0A8J7WHZ8_9ACTN</name>
<keyword evidence="4" id="KW-1185">Reference proteome</keyword>
<dbReference type="Pfam" id="PF03551">
    <property type="entry name" value="PadR"/>
    <property type="match status" value="1"/>
</dbReference>
<dbReference type="SUPFAM" id="SSF46785">
    <property type="entry name" value="Winged helix' DNA-binding domain"/>
    <property type="match status" value="1"/>
</dbReference>
<dbReference type="InterPro" id="IPR011991">
    <property type="entry name" value="ArsR-like_HTH"/>
</dbReference>
<dbReference type="EMBL" id="JAGSXH010000002">
    <property type="protein sequence ID" value="MBS2961668.1"/>
    <property type="molecule type" value="Genomic_DNA"/>
</dbReference>
<dbReference type="InterPro" id="IPR036390">
    <property type="entry name" value="WH_DNA-bd_sf"/>
</dbReference>
<proteinExistence type="predicted"/>
<comment type="caution">
    <text evidence="3">The sequence shown here is derived from an EMBL/GenBank/DDBJ whole genome shotgun (WGS) entry which is preliminary data.</text>
</comment>
<sequence>MTFPSFPMDGPFRERRGRDRRGRVDQGGREERHARWEHGEHPEPHEGPHEHRGHGRGRRGGFGNPPLPPVPPGPFGFGGPEFWDGPGFGPRGHRRGRGRAGRGDVRAAIVALLAEEPRNGYQIIQEIEQRTDGAWRASSGSVYPALAQLEDEGLIEQAGEGGRKLFTLTEAGREHAEQHAEHLSRLWQEAAGPGERFGEFARDRDLVTQLIMAYRQVTHVGSGAQREEARAVLTKARQSLYKILAADEEPHDAEPGE</sequence>
<dbReference type="InterPro" id="IPR005149">
    <property type="entry name" value="Tscrpt_reg_PadR_N"/>
</dbReference>
<feature type="compositionally biased region" description="Basic and acidic residues" evidence="1">
    <location>
        <begin position="11"/>
        <end position="50"/>
    </location>
</feature>
<evidence type="ECO:0000313" key="4">
    <source>
        <dbReference type="Proteomes" id="UP000677913"/>
    </source>
</evidence>
<dbReference type="Proteomes" id="UP000677913">
    <property type="component" value="Unassembled WGS sequence"/>
</dbReference>
<feature type="region of interest" description="Disordered" evidence="1">
    <location>
        <begin position="1"/>
        <end position="100"/>
    </location>
</feature>
<dbReference type="InterPro" id="IPR036388">
    <property type="entry name" value="WH-like_DNA-bd_sf"/>
</dbReference>
<feature type="domain" description="Transcription regulator PadR N-terminal" evidence="2">
    <location>
        <begin position="109"/>
        <end position="177"/>
    </location>
</feature>
<dbReference type="AlphaFoldDB" id="A0A8J7WHZ8"/>
<dbReference type="RefSeq" id="WP_211463545.1">
    <property type="nucleotide sequence ID" value="NZ_JAGSXH010000002.1"/>
</dbReference>
<evidence type="ECO:0000256" key="1">
    <source>
        <dbReference type="SAM" id="MobiDB-lite"/>
    </source>
</evidence>
<feature type="compositionally biased region" description="Pro residues" evidence="1">
    <location>
        <begin position="65"/>
        <end position="74"/>
    </location>
</feature>
<dbReference type="PANTHER" id="PTHR43252:SF2">
    <property type="entry name" value="TRANSCRIPTION REGULATOR, PADR-LIKE FAMILY"/>
    <property type="match status" value="1"/>
</dbReference>